<dbReference type="AlphaFoldDB" id="A0A8I3ARC2"/>
<proteinExistence type="predicted"/>
<sequence>MTIVQIYVPSVVWHDPHVHVCCSLFADPDSAGCSELDSAVCSELSFSFSLAMLCRRETWPTAIATA</sequence>
<gene>
    <name evidence="1" type="ORF">HYQ45_010290</name>
</gene>
<name>A0A8I3ARC2_VERLO</name>
<dbReference type="Proteomes" id="UP000689129">
    <property type="component" value="Unassembled WGS sequence"/>
</dbReference>
<organism evidence="1 2">
    <name type="scientific">Verticillium longisporum</name>
    <name type="common">Verticillium dahliae var. longisporum</name>
    <dbReference type="NCBI Taxonomy" id="100787"/>
    <lineage>
        <taxon>Eukaryota</taxon>
        <taxon>Fungi</taxon>
        <taxon>Dikarya</taxon>
        <taxon>Ascomycota</taxon>
        <taxon>Pezizomycotina</taxon>
        <taxon>Sordariomycetes</taxon>
        <taxon>Hypocreomycetidae</taxon>
        <taxon>Glomerellales</taxon>
        <taxon>Plectosphaerellaceae</taxon>
        <taxon>Verticillium</taxon>
    </lineage>
</organism>
<protein>
    <submittedName>
        <fullName evidence="1">Uncharacterized protein</fullName>
    </submittedName>
</protein>
<accession>A0A8I3ARC2</accession>
<reference evidence="1" key="1">
    <citation type="journal article" date="2021" name="Mol. Plant Pathol.">
        <title>A 20-kb lineage-specific genomic region tames virulence in pathogenic amphidiploid Verticillium longisporum.</title>
        <authorList>
            <person name="Harting R."/>
            <person name="Starke J."/>
            <person name="Kusch H."/>
            <person name="Poggeler S."/>
            <person name="Maurus I."/>
            <person name="Schluter R."/>
            <person name="Landesfeind M."/>
            <person name="Bulla I."/>
            <person name="Nowrousian M."/>
            <person name="de Jonge R."/>
            <person name="Stahlhut G."/>
            <person name="Hoff K.J."/>
            <person name="Asshauer K.P."/>
            <person name="Thurmer A."/>
            <person name="Stanke M."/>
            <person name="Daniel R."/>
            <person name="Morgenstern B."/>
            <person name="Thomma B.P.H.J."/>
            <person name="Kronstad J.W."/>
            <person name="Braus-Stromeyer S.A."/>
            <person name="Braus G.H."/>
        </authorList>
    </citation>
    <scope>NUCLEOTIDE SEQUENCE</scope>
    <source>
        <strain evidence="1">Vl32</strain>
    </source>
</reference>
<dbReference type="EMBL" id="JAEMWZ010000214">
    <property type="protein sequence ID" value="KAG7131047.1"/>
    <property type="molecule type" value="Genomic_DNA"/>
</dbReference>
<evidence type="ECO:0000313" key="1">
    <source>
        <dbReference type="EMBL" id="KAG7131047.1"/>
    </source>
</evidence>
<evidence type="ECO:0000313" key="2">
    <source>
        <dbReference type="Proteomes" id="UP000689129"/>
    </source>
</evidence>
<comment type="caution">
    <text evidence="1">The sequence shown here is derived from an EMBL/GenBank/DDBJ whole genome shotgun (WGS) entry which is preliminary data.</text>
</comment>